<evidence type="ECO:0000256" key="1">
    <source>
        <dbReference type="SAM" id="SignalP"/>
    </source>
</evidence>
<dbReference type="Pfam" id="PF03413">
    <property type="entry name" value="PepSY"/>
    <property type="match status" value="1"/>
</dbReference>
<sequence length="102" mass="11346">MKLINSTLLFTALISAAALVQAKDVSLDEAIKLRDAGSIQAFDKLNALALAQHPGAQVQDTELENQWGRYVYQIELRDAQGFEWDIELDANTGEILKNQQDD</sequence>
<gene>
    <name evidence="3" type="ORF">ACFODX_03780</name>
</gene>
<evidence type="ECO:0000259" key="2">
    <source>
        <dbReference type="Pfam" id="PF03413"/>
    </source>
</evidence>
<reference evidence="4" key="1">
    <citation type="journal article" date="2019" name="Int. J. Syst. Evol. Microbiol.">
        <title>The Global Catalogue of Microorganisms (GCM) 10K type strain sequencing project: providing services to taxonomists for standard genome sequencing and annotation.</title>
        <authorList>
            <consortium name="The Broad Institute Genomics Platform"/>
            <consortium name="The Broad Institute Genome Sequencing Center for Infectious Disease"/>
            <person name="Wu L."/>
            <person name="Ma J."/>
        </authorList>
    </citation>
    <scope>NUCLEOTIDE SEQUENCE [LARGE SCALE GENOMIC DNA]</scope>
    <source>
        <strain evidence="4">KCTC 52237</strain>
    </source>
</reference>
<feature type="chain" id="PRO_5046279773" evidence="1">
    <location>
        <begin position="23"/>
        <end position="102"/>
    </location>
</feature>
<accession>A0ABV7FEM8</accession>
<name>A0ABV7FEM8_9GAMM</name>
<dbReference type="RefSeq" id="WP_324257175.1">
    <property type="nucleotide sequence ID" value="NZ_JAYKTU010000001.1"/>
</dbReference>
<evidence type="ECO:0000313" key="4">
    <source>
        <dbReference type="Proteomes" id="UP001595555"/>
    </source>
</evidence>
<comment type="caution">
    <text evidence="3">The sequence shown here is derived from an EMBL/GenBank/DDBJ whole genome shotgun (WGS) entry which is preliminary data.</text>
</comment>
<dbReference type="Gene3D" id="3.10.450.40">
    <property type="match status" value="1"/>
</dbReference>
<feature type="signal peptide" evidence="1">
    <location>
        <begin position="1"/>
        <end position="22"/>
    </location>
</feature>
<dbReference type="InterPro" id="IPR025711">
    <property type="entry name" value="PepSY"/>
</dbReference>
<organism evidence="3 4">
    <name type="scientific">Cellvibrio fontiphilus</name>
    <dbReference type="NCBI Taxonomy" id="1815559"/>
    <lineage>
        <taxon>Bacteria</taxon>
        <taxon>Pseudomonadati</taxon>
        <taxon>Pseudomonadota</taxon>
        <taxon>Gammaproteobacteria</taxon>
        <taxon>Cellvibrionales</taxon>
        <taxon>Cellvibrionaceae</taxon>
        <taxon>Cellvibrio</taxon>
    </lineage>
</organism>
<protein>
    <submittedName>
        <fullName evidence="3">PepSY domain-containing protein</fullName>
    </submittedName>
</protein>
<keyword evidence="4" id="KW-1185">Reference proteome</keyword>
<keyword evidence="1" id="KW-0732">Signal</keyword>
<dbReference type="Proteomes" id="UP001595555">
    <property type="component" value="Unassembled WGS sequence"/>
</dbReference>
<feature type="domain" description="PepSY" evidence="2">
    <location>
        <begin position="47"/>
        <end position="97"/>
    </location>
</feature>
<evidence type="ECO:0000313" key="3">
    <source>
        <dbReference type="EMBL" id="MFC3114664.1"/>
    </source>
</evidence>
<proteinExistence type="predicted"/>
<dbReference type="EMBL" id="JBHRTF010000002">
    <property type="protein sequence ID" value="MFC3114664.1"/>
    <property type="molecule type" value="Genomic_DNA"/>
</dbReference>